<dbReference type="AlphaFoldDB" id="A0A380L2W8"/>
<protein>
    <submittedName>
        <fullName evidence="2">Uncharacterized protein</fullName>
    </submittedName>
</protein>
<proteinExistence type="predicted"/>
<dbReference type="EMBL" id="UHFT01000001">
    <property type="protein sequence ID" value="SUN79726.1"/>
    <property type="molecule type" value="Genomic_DNA"/>
</dbReference>
<feature type="transmembrane region" description="Helical" evidence="1">
    <location>
        <begin position="6"/>
        <end position="27"/>
    </location>
</feature>
<evidence type="ECO:0000313" key="2">
    <source>
        <dbReference type="EMBL" id="SUN79726.1"/>
    </source>
</evidence>
<accession>A0A380L2W8</accession>
<keyword evidence="1" id="KW-0812">Transmembrane</keyword>
<dbReference type="Proteomes" id="UP000255236">
    <property type="component" value="Unassembled WGS sequence"/>
</dbReference>
<evidence type="ECO:0000256" key="1">
    <source>
        <dbReference type="SAM" id="Phobius"/>
    </source>
</evidence>
<dbReference type="RefSeq" id="WP_115262906.1">
    <property type="nucleotide sequence ID" value="NZ_UHFT01000001.1"/>
</dbReference>
<reference evidence="2" key="1">
    <citation type="submission" date="2018-06" db="EMBL/GenBank/DDBJ databases">
        <authorList>
            <consortium name="Pathogen Informatics"/>
            <person name="Doyle S."/>
        </authorList>
    </citation>
    <scope>NUCLEOTIDE SEQUENCE [LARGE SCALE GENOMIC DNA]</scope>
    <source>
        <strain evidence="2">NCTC11063</strain>
    </source>
</reference>
<sequence length="173" mass="19801">MINFSNLMTTIIGAFIGGLFSIGVARLQLKSIEKEKEAEQASKIAVWLTSVSNSDDQPKNCFIRYDLIINNNSHLPIYNVLVLALSNKKYLHFKDIKNWDYNLINYYSCLVPGEKIDSINTYGSGSGERPMVSILFTDTNTRHWYRNQIGQLTQLNSQEYDKIVKNLGYRPPL</sequence>
<keyword evidence="1" id="KW-1133">Transmembrane helix</keyword>
<keyword evidence="1" id="KW-0472">Membrane</keyword>
<comment type="caution">
    <text evidence="2">The sequence shown here is derived from an EMBL/GenBank/DDBJ whole genome shotgun (WGS) entry which is preliminary data.</text>
</comment>
<name>A0A380L2W8_9STRE</name>
<keyword evidence="3" id="KW-1185">Reference proteome</keyword>
<organism evidence="2 3">
    <name type="scientific">Streptococcus milleri</name>
    <dbReference type="NCBI Taxonomy" id="33040"/>
    <lineage>
        <taxon>Bacteria</taxon>
        <taxon>Bacillati</taxon>
        <taxon>Bacillota</taxon>
        <taxon>Bacilli</taxon>
        <taxon>Lactobacillales</taxon>
        <taxon>Streptococcaceae</taxon>
        <taxon>Streptococcus</taxon>
    </lineage>
</organism>
<gene>
    <name evidence="2" type="ORF">NCTC11063_00439</name>
</gene>
<evidence type="ECO:0000313" key="3">
    <source>
        <dbReference type="Proteomes" id="UP000255236"/>
    </source>
</evidence>